<dbReference type="GO" id="GO:0005634">
    <property type="term" value="C:nucleus"/>
    <property type="evidence" value="ECO:0007669"/>
    <property type="project" value="TreeGrafter"/>
</dbReference>
<dbReference type="GO" id="GO:0000793">
    <property type="term" value="C:condensed chromosome"/>
    <property type="evidence" value="ECO:0007669"/>
    <property type="project" value="TreeGrafter"/>
</dbReference>
<dbReference type="GO" id="GO:0044774">
    <property type="term" value="P:mitotic DNA integrity checkpoint signaling"/>
    <property type="evidence" value="ECO:0007669"/>
    <property type="project" value="TreeGrafter"/>
</dbReference>
<dbReference type="GO" id="GO:0000014">
    <property type="term" value="F:single-stranded DNA endodeoxyribonuclease activity"/>
    <property type="evidence" value="ECO:0007669"/>
    <property type="project" value="TreeGrafter"/>
</dbReference>
<organism evidence="1 2">
    <name type="scientific">Trichonephila clavata</name>
    <name type="common">Joro spider</name>
    <name type="synonym">Nephila clavata</name>
    <dbReference type="NCBI Taxonomy" id="2740835"/>
    <lineage>
        <taxon>Eukaryota</taxon>
        <taxon>Metazoa</taxon>
        <taxon>Ecdysozoa</taxon>
        <taxon>Arthropoda</taxon>
        <taxon>Chelicerata</taxon>
        <taxon>Arachnida</taxon>
        <taxon>Araneae</taxon>
        <taxon>Araneomorphae</taxon>
        <taxon>Entelegynae</taxon>
        <taxon>Araneoidea</taxon>
        <taxon>Nephilidae</taxon>
        <taxon>Trichonephila</taxon>
    </lineage>
</organism>
<keyword evidence="2" id="KW-1185">Reference proteome</keyword>
<dbReference type="GO" id="GO:0000729">
    <property type="term" value="P:DNA double-strand break processing"/>
    <property type="evidence" value="ECO:0007669"/>
    <property type="project" value="TreeGrafter"/>
</dbReference>
<evidence type="ECO:0000313" key="2">
    <source>
        <dbReference type="Proteomes" id="UP000887116"/>
    </source>
</evidence>
<dbReference type="InterPro" id="IPR036397">
    <property type="entry name" value="RNaseH_sf"/>
</dbReference>
<dbReference type="InterPro" id="IPR052709">
    <property type="entry name" value="Transposase-MT_Hybrid"/>
</dbReference>
<dbReference type="PANTHER" id="PTHR46060:SF2">
    <property type="entry name" value="HISTONE-LYSINE N-METHYLTRANSFERASE SETMAR"/>
    <property type="match status" value="1"/>
</dbReference>
<dbReference type="GO" id="GO:0031297">
    <property type="term" value="P:replication fork processing"/>
    <property type="evidence" value="ECO:0007669"/>
    <property type="project" value="TreeGrafter"/>
</dbReference>
<dbReference type="GO" id="GO:0044547">
    <property type="term" value="F:DNA topoisomerase binding"/>
    <property type="evidence" value="ECO:0007669"/>
    <property type="project" value="TreeGrafter"/>
</dbReference>
<sequence length="122" mass="14277">MLAEDFNVNQSAVVRRLKKLAKVKKIAGWVPHVLSDNNRADHVHRRSFTELLQRNERTPFLKNLVTGDESWLLFKNIKRKKVCVSRGVYPKGISKHVHCKKAMWWDRSGIIHWKVISNGICY</sequence>
<accession>A0A8X6K640</accession>
<evidence type="ECO:0000313" key="1">
    <source>
        <dbReference type="EMBL" id="GFQ63756.1"/>
    </source>
</evidence>
<dbReference type="GO" id="GO:0006303">
    <property type="term" value="P:double-strand break repair via nonhomologous end joining"/>
    <property type="evidence" value="ECO:0007669"/>
    <property type="project" value="TreeGrafter"/>
</dbReference>
<dbReference type="GO" id="GO:0042800">
    <property type="term" value="F:histone H3K4 methyltransferase activity"/>
    <property type="evidence" value="ECO:0007669"/>
    <property type="project" value="TreeGrafter"/>
</dbReference>
<dbReference type="AlphaFoldDB" id="A0A8X6K640"/>
<dbReference type="GO" id="GO:0035861">
    <property type="term" value="C:site of double-strand break"/>
    <property type="evidence" value="ECO:0007669"/>
    <property type="project" value="TreeGrafter"/>
</dbReference>
<dbReference type="Gene3D" id="3.30.420.10">
    <property type="entry name" value="Ribonuclease H-like superfamily/Ribonuclease H"/>
    <property type="match status" value="1"/>
</dbReference>
<dbReference type="GO" id="GO:0003690">
    <property type="term" value="F:double-stranded DNA binding"/>
    <property type="evidence" value="ECO:0007669"/>
    <property type="project" value="TreeGrafter"/>
</dbReference>
<proteinExistence type="predicted"/>
<dbReference type="PANTHER" id="PTHR46060">
    <property type="entry name" value="MARINER MOS1 TRANSPOSASE-LIKE PROTEIN"/>
    <property type="match status" value="1"/>
</dbReference>
<name>A0A8X6K640_TRICU</name>
<gene>
    <name evidence="1" type="primary">NCL1_46077</name>
    <name evidence="1" type="ORF">TNCT_650261</name>
</gene>
<dbReference type="OrthoDB" id="8028980at2759"/>
<dbReference type="GO" id="GO:0003697">
    <property type="term" value="F:single-stranded DNA binding"/>
    <property type="evidence" value="ECO:0007669"/>
    <property type="project" value="TreeGrafter"/>
</dbReference>
<dbReference type="GO" id="GO:0046975">
    <property type="term" value="F:histone H3K36 methyltransferase activity"/>
    <property type="evidence" value="ECO:0007669"/>
    <property type="project" value="TreeGrafter"/>
</dbReference>
<protein>
    <submittedName>
        <fullName evidence="1">Histone-lysine N-methyltransferase SETMAR</fullName>
    </submittedName>
</protein>
<dbReference type="EMBL" id="BMAO01019898">
    <property type="protein sequence ID" value="GFQ63756.1"/>
    <property type="molecule type" value="Genomic_DNA"/>
</dbReference>
<comment type="caution">
    <text evidence="1">The sequence shown here is derived from an EMBL/GenBank/DDBJ whole genome shotgun (WGS) entry which is preliminary data.</text>
</comment>
<dbReference type="Proteomes" id="UP000887116">
    <property type="component" value="Unassembled WGS sequence"/>
</dbReference>
<dbReference type="GO" id="GO:0015074">
    <property type="term" value="P:DNA integration"/>
    <property type="evidence" value="ECO:0007669"/>
    <property type="project" value="TreeGrafter"/>
</dbReference>
<reference evidence="1" key="1">
    <citation type="submission" date="2020-07" db="EMBL/GenBank/DDBJ databases">
        <title>Multicomponent nature underlies the extraordinary mechanical properties of spider dragline silk.</title>
        <authorList>
            <person name="Kono N."/>
            <person name="Nakamura H."/>
            <person name="Mori M."/>
            <person name="Yoshida Y."/>
            <person name="Ohtoshi R."/>
            <person name="Malay A.D."/>
            <person name="Moran D.A.P."/>
            <person name="Tomita M."/>
            <person name="Numata K."/>
            <person name="Arakawa K."/>
        </authorList>
    </citation>
    <scope>NUCLEOTIDE SEQUENCE</scope>
</reference>